<dbReference type="Proteomes" id="UP000887212">
    <property type="component" value="Unassembled WGS sequence"/>
</dbReference>
<dbReference type="Proteomes" id="UP000887228">
    <property type="component" value="Unassembled WGS sequence"/>
</dbReference>
<evidence type="ECO:0000313" key="1">
    <source>
        <dbReference type="EMBL" id="GIZ90855.1"/>
    </source>
</evidence>
<dbReference type="EMBL" id="BPMT01000034">
    <property type="protein sequence ID" value="GIZ95192.1"/>
    <property type="molecule type" value="Genomic_DNA"/>
</dbReference>
<proteinExistence type="predicted"/>
<keyword evidence="3" id="KW-0648">Protein biosynthesis</keyword>
<evidence type="ECO:0000313" key="3">
    <source>
        <dbReference type="EMBL" id="MDH1055998.1"/>
    </source>
</evidence>
<gene>
    <name evidence="4" type="ORF">E6Q69_10635</name>
    <name evidence="1" type="ORF">KAM435_41820</name>
    <name evidence="2" type="ORF">KAM436_41600</name>
    <name evidence="3" type="ORF">N5C05_14665</name>
</gene>
<dbReference type="EMBL" id="BPMS01000037">
    <property type="protein sequence ID" value="GIZ90855.1"/>
    <property type="molecule type" value="Genomic_DNA"/>
</dbReference>
<dbReference type="AlphaFoldDB" id="A0A5C7W4V3"/>
<sequence length="148" mass="15962">MSGKIHLKNTMLGLRAEQLRFAEESYAQYLAGAAVRVDEPRESGASSQSYNSGVLAQSFECPIHAHEHALAALNLIDFGPKDEVTEGAAVSISGRWFVIGVATDVFECDGRIFMGISVEAPIYQSIAGARAGDQVEFRGRTLSIDEVI</sequence>
<dbReference type="Proteomes" id="UP001158730">
    <property type="component" value="Unassembled WGS sequence"/>
</dbReference>
<dbReference type="Proteomes" id="UP000321110">
    <property type="component" value="Unassembled WGS sequence"/>
</dbReference>
<accession>A0A5C7W4V3</accession>
<dbReference type="GO" id="GO:0003746">
    <property type="term" value="F:translation elongation factor activity"/>
    <property type="evidence" value="ECO:0007669"/>
    <property type="project" value="UniProtKB-KW"/>
</dbReference>
<dbReference type="RefSeq" id="WP_126882741.1">
    <property type="nucleotide sequence ID" value="NZ_AP024354.1"/>
</dbReference>
<comment type="caution">
    <text evidence="4">The sequence shown here is derived from an EMBL/GenBank/DDBJ whole genome shotgun (WGS) entry which is preliminary data.</text>
</comment>
<evidence type="ECO:0000313" key="5">
    <source>
        <dbReference type="Proteomes" id="UP000321110"/>
    </source>
</evidence>
<keyword evidence="3" id="KW-0251">Elongation factor</keyword>
<reference evidence="3" key="3">
    <citation type="submission" date="2022-09" db="EMBL/GenBank/DDBJ databases">
        <title>Intensive care unit water sources are persistently colonized with multi-drug resistant bacteria and are the site of extensive horizontal gene transfer of antibiotic resistance genes.</title>
        <authorList>
            <person name="Diorio-Toth L."/>
        </authorList>
    </citation>
    <scope>NUCLEOTIDE SEQUENCE</scope>
    <source>
        <strain evidence="3">GD03990</strain>
    </source>
</reference>
<reference evidence="4 5" key="1">
    <citation type="submission" date="2018-09" db="EMBL/GenBank/DDBJ databases">
        <title>Metagenome Assembled Genomes from an Advanced Water Purification Facility.</title>
        <authorList>
            <person name="Stamps B.W."/>
            <person name="Spear J.R."/>
        </authorList>
    </citation>
    <scope>NUCLEOTIDE SEQUENCE [LARGE SCALE GENOMIC DNA]</scope>
    <source>
        <strain evidence="4">Bin_52_1</strain>
    </source>
</reference>
<evidence type="ECO:0000313" key="4">
    <source>
        <dbReference type="EMBL" id="TXI31775.1"/>
    </source>
</evidence>
<protein>
    <submittedName>
        <fullName evidence="3">GreA/GreB family elongation factor</fullName>
    </submittedName>
</protein>
<name>A0A5C7W4V3_AQUAC</name>
<dbReference type="EMBL" id="JAOBYN010000013">
    <property type="protein sequence ID" value="MDH1055998.1"/>
    <property type="molecule type" value="Genomic_DNA"/>
</dbReference>
<evidence type="ECO:0000313" key="6">
    <source>
        <dbReference type="Proteomes" id="UP000887228"/>
    </source>
</evidence>
<reference evidence="1 6" key="2">
    <citation type="submission" date="2021-07" db="EMBL/GenBank/DDBJ databases">
        <title>Whole genome sequencing of carbapenem-resistant Pseudomonas spp. isolated in Japan.</title>
        <authorList>
            <person name="Suzuki M."/>
            <person name="Maehana S."/>
            <person name="Kitasato H."/>
        </authorList>
    </citation>
    <scope>NUCLEOTIDE SEQUENCE</scope>
    <source>
        <strain evidence="1">KAM435</strain>
        <strain evidence="2 6">KAM436</strain>
    </source>
</reference>
<organism evidence="4 5">
    <name type="scientific">Aquipseudomonas alcaligenes</name>
    <name type="common">Pseudomonas alcaligenes</name>
    <dbReference type="NCBI Taxonomy" id="43263"/>
    <lineage>
        <taxon>Bacteria</taxon>
        <taxon>Pseudomonadati</taxon>
        <taxon>Pseudomonadota</taxon>
        <taxon>Gammaproteobacteria</taxon>
        <taxon>Pseudomonadales</taxon>
        <taxon>Pseudomonadaceae</taxon>
        <taxon>Aquipseudomonas</taxon>
    </lineage>
</organism>
<dbReference type="EMBL" id="SSFO01000176">
    <property type="protein sequence ID" value="TXI31775.1"/>
    <property type="molecule type" value="Genomic_DNA"/>
</dbReference>
<evidence type="ECO:0000313" key="2">
    <source>
        <dbReference type="EMBL" id="GIZ95192.1"/>
    </source>
</evidence>